<protein>
    <submittedName>
        <fullName evidence="1">Uncharacterized protein</fullName>
    </submittedName>
</protein>
<sequence length="176" mass="19747">MNVQERPVAALLREYQDYVLAYRLRHALGGRVAPPGLQLDLQQYAARRVRRQLLAHALVRKEIPLAGLDELDRLTLETAYGFWHNPVEVTGFLRAALRQGGHPALSRPEAFLELLSAAERERLGEARSRVSAYYQACLWLGVPGLDPDALEHAHARLEAQTLPIFIDELQDCGFSG</sequence>
<gene>
    <name evidence="1" type="ORF">HNR42_000175</name>
</gene>
<dbReference type="RefSeq" id="WP_343058122.1">
    <property type="nucleotide sequence ID" value="NZ_JACHHG010000001.1"/>
</dbReference>
<evidence type="ECO:0000313" key="1">
    <source>
        <dbReference type="EMBL" id="MBB6096763.1"/>
    </source>
</evidence>
<dbReference type="AlphaFoldDB" id="A0A841HVA7"/>
<reference evidence="1 2" key="1">
    <citation type="submission" date="2020-08" db="EMBL/GenBank/DDBJ databases">
        <title>Genomic Encyclopedia of Type Strains, Phase IV (KMG-IV): sequencing the most valuable type-strain genomes for metagenomic binning, comparative biology and taxonomic classification.</title>
        <authorList>
            <person name="Goeker M."/>
        </authorList>
    </citation>
    <scope>NUCLEOTIDE SEQUENCE [LARGE SCALE GENOMIC DNA]</scope>
    <source>
        <strain evidence="1 2">DSM 21458</strain>
    </source>
</reference>
<comment type="caution">
    <text evidence="1">The sequence shown here is derived from an EMBL/GenBank/DDBJ whole genome shotgun (WGS) entry which is preliminary data.</text>
</comment>
<proteinExistence type="predicted"/>
<evidence type="ECO:0000313" key="2">
    <source>
        <dbReference type="Proteomes" id="UP000569951"/>
    </source>
</evidence>
<dbReference type="Proteomes" id="UP000569951">
    <property type="component" value="Unassembled WGS sequence"/>
</dbReference>
<accession>A0A841HVA7</accession>
<organism evidence="1 2">
    <name type="scientific">Deinobacterium chartae</name>
    <dbReference type="NCBI Taxonomy" id="521158"/>
    <lineage>
        <taxon>Bacteria</taxon>
        <taxon>Thermotogati</taxon>
        <taxon>Deinococcota</taxon>
        <taxon>Deinococci</taxon>
        <taxon>Deinococcales</taxon>
        <taxon>Deinococcaceae</taxon>
        <taxon>Deinobacterium</taxon>
    </lineage>
</organism>
<keyword evidence="2" id="KW-1185">Reference proteome</keyword>
<name>A0A841HVA7_9DEIO</name>
<dbReference type="EMBL" id="JACHHG010000001">
    <property type="protein sequence ID" value="MBB6096763.1"/>
    <property type="molecule type" value="Genomic_DNA"/>
</dbReference>